<accession>A0A1I9G0C6</accession>
<name>A0A1I9G0C6_BRUMA</name>
<evidence type="ECO:0000313" key="1">
    <source>
        <dbReference type="EMBL" id="CDP92196.1"/>
    </source>
</evidence>
<gene>
    <name evidence="1" type="primary">Bm256</name>
    <name evidence="1" type="ORF">BM_Bm256</name>
</gene>
<dbReference type="AlphaFoldDB" id="A0A1I9G0C6"/>
<sequence length="34" mass="4038">MFIKNLGFFSFKVVFYSTIFLNGSRSVMASKWRK</sequence>
<reference evidence="1" key="1">
    <citation type="journal article" date="2007" name="Science">
        <title>Draft genome of the filarial nematode parasite Brugia malayi.</title>
        <authorList>
            <person name="Ghedin E."/>
            <person name="Wang S."/>
            <person name="Spiro D."/>
            <person name="Caler E."/>
            <person name="Zhao Q."/>
            <person name="Crabtree J."/>
            <person name="Allen J.E."/>
            <person name="Delcher A.L."/>
            <person name="Guiliano D.B."/>
            <person name="Miranda-Saavedra D."/>
            <person name="Angiuoli S.V."/>
            <person name="Creasy T."/>
            <person name="Amedeo P."/>
            <person name="Haas B."/>
            <person name="El-Sayed N.M."/>
            <person name="Wortman J.R."/>
            <person name="Feldblyum T."/>
            <person name="Tallon L."/>
            <person name="Schatz M."/>
            <person name="Shumway M."/>
            <person name="Koo H."/>
            <person name="Salzberg S.L."/>
            <person name="Schobel S."/>
            <person name="Pertea M."/>
            <person name="Pop M."/>
            <person name="White O."/>
            <person name="Barton G.J."/>
            <person name="Carlow C.K."/>
            <person name="Crawford M.J."/>
            <person name="Daub J."/>
            <person name="Dimmic M.W."/>
            <person name="Estes C.F."/>
            <person name="Foster J.M."/>
            <person name="Ganatra M."/>
            <person name="Gregory W.F."/>
            <person name="Johnson N.M."/>
            <person name="Jin J."/>
            <person name="Komuniecki R."/>
            <person name="Korf I."/>
            <person name="Kumar S."/>
            <person name="Laney S."/>
            <person name="Li B.W."/>
            <person name="Li W."/>
            <person name="Lindblom T.H."/>
            <person name="Lustigman S."/>
            <person name="Ma D."/>
            <person name="Maina C.V."/>
            <person name="Martin D.M."/>
            <person name="McCarter J.P."/>
            <person name="McReynolds L."/>
            <person name="Mitreva M."/>
            <person name="Nutman T.B."/>
            <person name="Parkinson J."/>
            <person name="Peregrin-Alvarez J.M."/>
            <person name="Poole C."/>
            <person name="Ren Q."/>
            <person name="Saunders L."/>
            <person name="Sluder A.E."/>
            <person name="Smith K."/>
            <person name="Stanke M."/>
            <person name="Unnasch T.R."/>
            <person name="Ware J."/>
            <person name="Wei A.D."/>
            <person name="Weil G."/>
            <person name="Williams D.J."/>
            <person name="Zhang Y."/>
            <person name="Williams S.A."/>
            <person name="Fraser-Liggett C."/>
            <person name="Slatko B."/>
            <person name="Blaxter M.L."/>
            <person name="Scott A.L."/>
        </authorList>
    </citation>
    <scope>NUCLEOTIDE SEQUENCE</scope>
    <source>
        <strain evidence="1">FR3</strain>
    </source>
</reference>
<protein>
    <submittedName>
        <fullName evidence="1">Bm256</fullName>
    </submittedName>
</protein>
<organism evidence="1">
    <name type="scientific">Brugia malayi</name>
    <name type="common">Filarial nematode worm</name>
    <dbReference type="NCBI Taxonomy" id="6279"/>
    <lineage>
        <taxon>Eukaryota</taxon>
        <taxon>Metazoa</taxon>
        <taxon>Ecdysozoa</taxon>
        <taxon>Nematoda</taxon>
        <taxon>Chromadorea</taxon>
        <taxon>Rhabditida</taxon>
        <taxon>Spirurina</taxon>
        <taxon>Spiruromorpha</taxon>
        <taxon>Filarioidea</taxon>
        <taxon>Onchocercidae</taxon>
        <taxon>Brugia</taxon>
    </lineage>
</organism>
<reference evidence="1" key="2">
    <citation type="submission" date="2012-12" db="EMBL/GenBank/DDBJ databases">
        <authorList>
            <consortium name="WormBase Consortium"/>
            <person name="Ghedin E."/>
            <person name="Paulini M."/>
        </authorList>
    </citation>
    <scope>NUCLEOTIDE SEQUENCE</scope>
    <source>
        <strain evidence="1">FR3</strain>
    </source>
</reference>
<proteinExistence type="predicted"/>
<dbReference type="EMBL" id="LN856776">
    <property type="protein sequence ID" value="CDP92196.1"/>
    <property type="molecule type" value="Genomic_DNA"/>
</dbReference>